<reference evidence="2" key="1">
    <citation type="submission" date="2018-06" db="EMBL/GenBank/DDBJ databases">
        <authorList>
            <person name="Zhirakovskaya E."/>
        </authorList>
    </citation>
    <scope>NUCLEOTIDE SEQUENCE</scope>
</reference>
<organism evidence="2">
    <name type="scientific">hydrothermal vent metagenome</name>
    <dbReference type="NCBI Taxonomy" id="652676"/>
    <lineage>
        <taxon>unclassified sequences</taxon>
        <taxon>metagenomes</taxon>
        <taxon>ecological metagenomes</taxon>
    </lineage>
</organism>
<dbReference type="PANTHER" id="PTHR38693">
    <property type="entry name" value="UBIQUINONE BIOSYNTHESIS PROTEIN UBIJ"/>
    <property type="match status" value="1"/>
</dbReference>
<dbReference type="EMBL" id="UOFA01000311">
    <property type="protein sequence ID" value="VAW46917.1"/>
    <property type="molecule type" value="Genomic_DNA"/>
</dbReference>
<dbReference type="InterPro" id="IPR038989">
    <property type="entry name" value="UbiJ"/>
</dbReference>
<dbReference type="HAMAP" id="MF_02215">
    <property type="entry name" value="UbiJ"/>
    <property type="match status" value="1"/>
</dbReference>
<protein>
    <recommendedName>
        <fullName evidence="1">SCP2 domain-containing protein</fullName>
    </recommendedName>
</protein>
<sequence length="196" mass="21746">APSPIARMMTAAIQKMIQYDTQSIKKLKPLAGKKVKIHIQPINQVVILLLQSETIEVSTDESLAVDTTISGKPSALFAMSTNQHIPGLDGVTINGDATTGQFIADFLKQLKPDWEDAWCDLLGEGPGYQVSEILKSMKQVGISLFNSARMSSQEYLLEENRELVSPHEMDAFFDEVDDLRSDAVRLERKISELLNP</sequence>
<feature type="non-terminal residue" evidence="2">
    <location>
        <position position="1"/>
    </location>
</feature>
<proteinExistence type="inferred from homology"/>
<accession>A0A3B0W8A6</accession>
<name>A0A3B0W8A6_9ZZZZ</name>
<gene>
    <name evidence="2" type="ORF">MNBD_GAMMA02-203</name>
</gene>
<dbReference type="GO" id="GO:0006744">
    <property type="term" value="P:ubiquinone biosynthetic process"/>
    <property type="evidence" value="ECO:0007669"/>
    <property type="project" value="InterPro"/>
</dbReference>
<evidence type="ECO:0000259" key="1">
    <source>
        <dbReference type="Pfam" id="PF02036"/>
    </source>
</evidence>
<dbReference type="AlphaFoldDB" id="A0A3B0W8A6"/>
<dbReference type="InterPro" id="IPR003033">
    <property type="entry name" value="SCP2_sterol-bd_dom"/>
</dbReference>
<feature type="domain" description="SCP2" evidence="1">
    <location>
        <begin position="17"/>
        <end position="83"/>
    </location>
</feature>
<dbReference type="Pfam" id="PF02036">
    <property type="entry name" value="SCP2"/>
    <property type="match status" value="1"/>
</dbReference>
<dbReference type="PANTHER" id="PTHR38693:SF1">
    <property type="entry name" value="UBIQUINONE BIOSYNTHESIS ACCESSORY FACTOR UBIJ"/>
    <property type="match status" value="1"/>
</dbReference>
<evidence type="ECO:0000313" key="2">
    <source>
        <dbReference type="EMBL" id="VAW46917.1"/>
    </source>
</evidence>